<name>A0A3L6DID9_MAIZE</name>
<feature type="region of interest" description="Disordered" evidence="1">
    <location>
        <begin position="1"/>
        <end position="22"/>
    </location>
</feature>
<protein>
    <submittedName>
        <fullName evidence="2">Uncharacterized protein</fullName>
    </submittedName>
</protein>
<evidence type="ECO:0000313" key="3">
    <source>
        <dbReference type="Proteomes" id="UP000251960"/>
    </source>
</evidence>
<reference evidence="2 3" key="1">
    <citation type="journal article" date="2018" name="Nat. Genet.">
        <title>Extensive intraspecific gene order and gene structural variations between Mo17 and other maize genomes.</title>
        <authorList>
            <person name="Sun S."/>
            <person name="Zhou Y."/>
            <person name="Chen J."/>
            <person name="Shi J."/>
            <person name="Zhao H."/>
            <person name="Zhao H."/>
            <person name="Song W."/>
            <person name="Zhang M."/>
            <person name="Cui Y."/>
            <person name="Dong X."/>
            <person name="Liu H."/>
            <person name="Ma X."/>
            <person name="Jiao Y."/>
            <person name="Wang B."/>
            <person name="Wei X."/>
            <person name="Stein J.C."/>
            <person name="Glaubitz J.C."/>
            <person name="Lu F."/>
            <person name="Yu G."/>
            <person name="Liang C."/>
            <person name="Fengler K."/>
            <person name="Li B."/>
            <person name="Rafalski A."/>
            <person name="Schnable P.S."/>
            <person name="Ware D.H."/>
            <person name="Buckler E.S."/>
            <person name="Lai J."/>
        </authorList>
    </citation>
    <scope>NUCLEOTIDE SEQUENCE [LARGE SCALE GENOMIC DNA]</scope>
    <source>
        <strain evidence="3">cv. Missouri 17</strain>
        <tissue evidence="2">Seedling</tissue>
    </source>
</reference>
<proteinExistence type="predicted"/>
<dbReference type="AlphaFoldDB" id="A0A3L6DID9"/>
<organism evidence="2 3">
    <name type="scientific">Zea mays</name>
    <name type="common">Maize</name>
    <dbReference type="NCBI Taxonomy" id="4577"/>
    <lineage>
        <taxon>Eukaryota</taxon>
        <taxon>Viridiplantae</taxon>
        <taxon>Streptophyta</taxon>
        <taxon>Embryophyta</taxon>
        <taxon>Tracheophyta</taxon>
        <taxon>Spermatophyta</taxon>
        <taxon>Magnoliopsida</taxon>
        <taxon>Liliopsida</taxon>
        <taxon>Poales</taxon>
        <taxon>Poaceae</taxon>
        <taxon>PACMAD clade</taxon>
        <taxon>Panicoideae</taxon>
        <taxon>Andropogonodae</taxon>
        <taxon>Andropogoneae</taxon>
        <taxon>Tripsacinae</taxon>
        <taxon>Zea</taxon>
    </lineage>
</organism>
<gene>
    <name evidence="2" type="ORF">Zm00014a_028914</name>
</gene>
<sequence>MARHLPHVVLDSRPQPPGDAQLGRHCAPCTSIAPTSLALGQGHASFSLAIVSVRPDVELRSQPWPDPTPPFLFRALARRISTATSQLPPRLLSITPSLPVSCSAQDSPPQSSWTRNIFLRLLPRHFPMPNTCST</sequence>
<evidence type="ECO:0000256" key="1">
    <source>
        <dbReference type="SAM" id="MobiDB-lite"/>
    </source>
</evidence>
<dbReference type="EMBL" id="NCVQ01000010">
    <property type="protein sequence ID" value="PWZ08098.1"/>
    <property type="molecule type" value="Genomic_DNA"/>
</dbReference>
<evidence type="ECO:0000313" key="2">
    <source>
        <dbReference type="EMBL" id="PWZ08098.1"/>
    </source>
</evidence>
<dbReference type="Proteomes" id="UP000251960">
    <property type="component" value="Chromosome 9"/>
</dbReference>
<accession>A0A3L6DID9</accession>
<comment type="caution">
    <text evidence="2">The sequence shown here is derived from an EMBL/GenBank/DDBJ whole genome shotgun (WGS) entry which is preliminary data.</text>
</comment>